<feature type="compositionally biased region" description="Polar residues" evidence="1">
    <location>
        <begin position="47"/>
        <end position="79"/>
    </location>
</feature>
<name>A0A5N5QPI2_9AGAM</name>
<evidence type="ECO:0000256" key="1">
    <source>
        <dbReference type="SAM" id="MobiDB-lite"/>
    </source>
</evidence>
<proteinExistence type="predicted"/>
<dbReference type="OrthoDB" id="3220215at2759"/>
<dbReference type="EMBL" id="SSOP01000037">
    <property type="protein sequence ID" value="KAB5593441.1"/>
    <property type="molecule type" value="Genomic_DNA"/>
</dbReference>
<dbReference type="Proteomes" id="UP000383932">
    <property type="component" value="Unassembled WGS sequence"/>
</dbReference>
<organism evidence="2 3">
    <name type="scientific">Ceratobasidium theobromae</name>
    <dbReference type="NCBI Taxonomy" id="1582974"/>
    <lineage>
        <taxon>Eukaryota</taxon>
        <taxon>Fungi</taxon>
        <taxon>Dikarya</taxon>
        <taxon>Basidiomycota</taxon>
        <taxon>Agaricomycotina</taxon>
        <taxon>Agaricomycetes</taxon>
        <taxon>Cantharellales</taxon>
        <taxon>Ceratobasidiaceae</taxon>
        <taxon>Ceratobasidium</taxon>
    </lineage>
</organism>
<comment type="caution">
    <text evidence="2">The sequence shown here is derived from an EMBL/GenBank/DDBJ whole genome shotgun (WGS) entry which is preliminary data.</text>
</comment>
<dbReference type="AlphaFoldDB" id="A0A5N5QPI2"/>
<keyword evidence="3" id="KW-1185">Reference proteome</keyword>
<protein>
    <submittedName>
        <fullName evidence="2">Uncharacterized protein</fullName>
    </submittedName>
</protein>
<feature type="region of interest" description="Disordered" evidence="1">
    <location>
        <begin position="36"/>
        <end position="83"/>
    </location>
</feature>
<gene>
    <name evidence="2" type="ORF">CTheo_3075</name>
</gene>
<sequence length="106" mass="10630">MSNYAAPTGTASTASLITHPQTRDYSAAFGALASSYGASGSAPCRPSSKTTSHLNTGPLSSQRSSGSKASPSPRAQSSKYAVPKSQDFGALMNKYGTGAGPIGSLL</sequence>
<reference evidence="2 3" key="1">
    <citation type="journal article" date="2019" name="Fungal Biol. Biotechnol.">
        <title>Draft genome sequence of fastidious pathogen Ceratobasidium theobromae, which causes vascular-streak dieback in Theobroma cacao.</title>
        <authorList>
            <person name="Ali S.S."/>
            <person name="Asman A."/>
            <person name="Shao J."/>
            <person name="Firmansyah A.P."/>
            <person name="Susilo A.W."/>
            <person name="Rosmana A."/>
            <person name="McMahon P."/>
            <person name="Junaid M."/>
            <person name="Guest D."/>
            <person name="Kheng T.Y."/>
            <person name="Meinhardt L.W."/>
            <person name="Bailey B.A."/>
        </authorList>
    </citation>
    <scope>NUCLEOTIDE SEQUENCE [LARGE SCALE GENOMIC DNA]</scope>
    <source>
        <strain evidence="2 3">CT2</strain>
    </source>
</reference>
<accession>A0A5N5QPI2</accession>
<evidence type="ECO:0000313" key="3">
    <source>
        <dbReference type="Proteomes" id="UP000383932"/>
    </source>
</evidence>
<evidence type="ECO:0000313" key="2">
    <source>
        <dbReference type="EMBL" id="KAB5593441.1"/>
    </source>
</evidence>